<feature type="region of interest" description="Disordered" evidence="1">
    <location>
        <begin position="801"/>
        <end position="828"/>
    </location>
</feature>
<evidence type="ECO:0008006" key="4">
    <source>
        <dbReference type="Google" id="ProtNLM"/>
    </source>
</evidence>
<gene>
    <name evidence="2" type="ORF">N7452_001719</name>
</gene>
<protein>
    <recommendedName>
        <fullName evidence="4">BTB domain-containing protein</fullName>
    </recommendedName>
</protein>
<comment type="caution">
    <text evidence="2">The sequence shown here is derived from an EMBL/GenBank/DDBJ whole genome shotgun (WGS) entry which is preliminary data.</text>
</comment>
<reference evidence="2" key="2">
    <citation type="journal article" date="2023" name="IMA Fungus">
        <title>Comparative genomic study of the Penicillium genus elucidates a diverse pangenome and 15 lateral gene transfer events.</title>
        <authorList>
            <person name="Petersen C."/>
            <person name="Sorensen T."/>
            <person name="Nielsen M.R."/>
            <person name="Sondergaard T.E."/>
            <person name="Sorensen J.L."/>
            <person name="Fitzpatrick D.A."/>
            <person name="Frisvad J.C."/>
            <person name="Nielsen K.L."/>
        </authorList>
    </citation>
    <scope>NUCLEOTIDE SEQUENCE</scope>
    <source>
        <strain evidence="2">IBT 35673</strain>
    </source>
</reference>
<reference evidence="2" key="1">
    <citation type="submission" date="2022-12" db="EMBL/GenBank/DDBJ databases">
        <authorList>
            <person name="Petersen C."/>
        </authorList>
    </citation>
    <scope>NUCLEOTIDE SEQUENCE</scope>
    <source>
        <strain evidence="2">IBT 35673</strain>
    </source>
</reference>
<evidence type="ECO:0000256" key="1">
    <source>
        <dbReference type="SAM" id="MobiDB-lite"/>
    </source>
</evidence>
<feature type="region of interest" description="Disordered" evidence="1">
    <location>
        <begin position="19"/>
        <end position="57"/>
    </location>
</feature>
<evidence type="ECO:0000313" key="2">
    <source>
        <dbReference type="EMBL" id="KAJ5352745.1"/>
    </source>
</evidence>
<name>A0A9W9R341_PENBR</name>
<feature type="region of interest" description="Disordered" evidence="1">
    <location>
        <begin position="211"/>
        <end position="230"/>
    </location>
</feature>
<organism evidence="2 3">
    <name type="scientific">Penicillium brevicompactum</name>
    <dbReference type="NCBI Taxonomy" id="5074"/>
    <lineage>
        <taxon>Eukaryota</taxon>
        <taxon>Fungi</taxon>
        <taxon>Dikarya</taxon>
        <taxon>Ascomycota</taxon>
        <taxon>Pezizomycotina</taxon>
        <taxon>Eurotiomycetes</taxon>
        <taxon>Eurotiomycetidae</taxon>
        <taxon>Eurotiales</taxon>
        <taxon>Aspergillaceae</taxon>
        <taxon>Penicillium</taxon>
    </lineage>
</organism>
<sequence>MELPPILHGQSREMPLLMKYPSESDSADNSDLESIPALNPPAHPLDAPSERLEGLPHSSPWHPKPPFLLLLHEADTLVFIDPSPEVVQARQPCSTRTVPHRIHSERLLATGSTYFRHMFSSSYQTRIINQRGFLNGLPAGIKYVLDLTPPLLDDDALILLADLSCPRSVREWASQKDIWSLPDSCVGGVDEMEAVGASTSTAPVAQNAAHQHEQKWDNSREEADTINSQSRDSRFKRFPMEYSPQRHREGIEQILHVLMGLNPTLDTPCKMWTFFGLAEFFDVVTVPVISDHIISWFYELNNIRFIELHPEVVYRVACGTKSVDLCRGAFAELVGDAALLYLLRMAEFTPARGIEMLTWNPARDVLDDAELQRIEYASQSFGESVIRCFAGLAGTRMDWIYILPECQKLVHHLTLHPEDLGIIDPIINTLKEYLRDQIYGLLADVRDTNRSFHADSSGRKFLDLYYRYIDKAPGKDFYLQRLIGQDFWTRLGSLDLYTESLIRKDSHTTIAEICPRSLALSGETDAIIRQVSHTELSEACRAFNLLSLEKIRLREMQEEEAVPLVGERRILEMTIVIRQAQINVQRGLSPFYGPILNPIPAPHPYPCLSAALPQRQDPIKDYIFNECDFRDQAEAFLTVYSEELLEVPDISASPHVLADVLSCLTYNEYQYLPLWAGGNDDGTGGVFSDLMIPNVDAAEFTDPGLDMYTGSVASSSSLIEVDEDDDSSTIRAASHRATYSHASDLLSIESINSTQASVCPDQLDEAQLQQYGQFDDEGSVDFGLTTDEELEIQSDCTWVDQSSPIHVGSSEDMEMDNSDQDSGEFELI</sequence>
<dbReference type="AlphaFoldDB" id="A0A9W9R341"/>
<proteinExistence type="predicted"/>
<feature type="compositionally biased region" description="Acidic residues" evidence="1">
    <location>
        <begin position="811"/>
        <end position="828"/>
    </location>
</feature>
<accession>A0A9W9R341</accession>
<feature type="compositionally biased region" description="Basic and acidic residues" evidence="1">
    <location>
        <begin position="211"/>
        <end position="223"/>
    </location>
</feature>
<dbReference type="EMBL" id="JAPZBQ010000001">
    <property type="protein sequence ID" value="KAJ5352745.1"/>
    <property type="molecule type" value="Genomic_DNA"/>
</dbReference>
<dbReference type="Proteomes" id="UP001147695">
    <property type="component" value="Unassembled WGS sequence"/>
</dbReference>
<evidence type="ECO:0000313" key="3">
    <source>
        <dbReference type="Proteomes" id="UP001147695"/>
    </source>
</evidence>